<protein>
    <submittedName>
        <fullName evidence="1">Uncharacterized protein</fullName>
    </submittedName>
</protein>
<gene>
    <name evidence="1" type="ORF">IW15_20315</name>
</gene>
<reference evidence="1 2" key="1">
    <citation type="submission" date="2014-07" db="EMBL/GenBank/DDBJ databases">
        <title>Genome of Chryseobacterium soli DSM 19298.</title>
        <authorList>
            <person name="Stropko S.J."/>
            <person name="Pipes S.E."/>
            <person name="Newman J."/>
        </authorList>
    </citation>
    <scope>NUCLEOTIDE SEQUENCE [LARGE SCALE GENOMIC DNA]</scope>
    <source>
        <strain evidence="1 2">DSM 19298</strain>
    </source>
</reference>
<proteinExistence type="predicted"/>
<dbReference type="Proteomes" id="UP000028705">
    <property type="component" value="Unassembled WGS sequence"/>
</dbReference>
<comment type="caution">
    <text evidence="1">The sequence shown here is derived from an EMBL/GenBank/DDBJ whole genome shotgun (WGS) entry which is preliminary data.</text>
</comment>
<dbReference type="AlphaFoldDB" id="A0A086A110"/>
<name>A0A086A110_9FLAO</name>
<evidence type="ECO:0000313" key="2">
    <source>
        <dbReference type="Proteomes" id="UP000028705"/>
    </source>
</evidence>
<dbReference type="OrthoDB" id="6315383at2"/>
<evidence type="ECO:0000313" key="1">
    <source>
        <dbReference type="EMBL" id="KFF10374.1"/>
    </source>
</evidence>
<dbReference type="STRING" id="445961.IW15_20315"/>
<accession>A0A086A110</accession>
<organism evidence="1 2">
    <name type="scientific">Chryseobacterium soli</name>
    <dbReference type="NCBI Taxonomy" id="445961"/>
    <lineage>
        <taxon>Bacteria</taxon>
        <taxon>Pseudomonadati</taxon>
        <taxon>Bacteroidota</taxon>
        <taxon>Flavobacteriia</taxon>
        <taxon>Flavobacteriales</taxon>
        <taxon>Weeksellaceae</taxon>
        <taxon>Chryseobacterium group</taxon>
        <taxon>Chryseobacterium</taxon>
    </lineage>
</organism>
<keyword evidence="2" id="KW-1185">Reference proteome</keyword>
<dbReference type="EMBL" id="JPRH01000011">
    <property type="protein sequence ID" value="KFF10374.1"/>
    <property type="molecule type" value="Genomic_DNA"/>
</dbReference>
<dbReference type="RefSeq" id="WP_034714826.1">
    <property type="nucleotide sequence ID" value="NZ_JPRH01000011.1"/>
</dbReference>
<sequence length="280" mass="31199">MSTPLHIIFSWFETGDFPTETQFKETFSSFHHKDSLIPMESIEGFEEIFQLFASAEAFQAHLTDPRAHSGYLALLNASNLTTTHVNDWKSKLGISNVATVDSSDQSGNVYTKIQVNGFVDELKDADKNLASEIGNIKKILLSNDLSLDELQEIVDFIKKSRADIEALKAIPVGESREDKVKLIFDYDGLSSPKNQQEFNKQIYDRVLLISQTPTSAVVQVTGSTVFPNTLETENVIIQARDSVTGKKINIDDYATNQTIEVNMLGDTVNPINILILKVKP</sequence>